<accession>A0A917T117</accession>
<sequence length="459" mass="47996">MIDDYPDMQPAARVVSRRAALTGGALAAGAGATAAGVIAGWGGSPEGRAGEAAFNVRDFGAAGDGKADDTEKLQAAIDAARETGGIVLLPPGTYLTRRLTLHSRIHLRGSGGDATVLKLWPAANTAILESPGFDKLTGTDSADGTTLFSVRDLTLDGNKDQNPNGGYGMRLYSYAYEISDVIVFNCRNDGIYSEWGTSSALPAPSHQMEARLSGIRSHDNDGHGINFTGPHDSMFLNCLTFQNRDSGFRIAGNSPGTLMVNCHAWGLDQNIAFDLAAAHVSCMNCYADLNGGIGVRISRSGCRWIGGTVLGYNHAGPGREVGIQLVAGPKPDEPTGTMIDTKVMNCATAAVDFGGERGSSSIRALFWQPGVKDKQGVPVPGTGLGWIGTPDPTTQVELTTGLGDRKNLVIRPAFDLRVQATPPAPAADAVRVFARKVGGRTQLCALFPGGAVQVMATEP</sequence>
<feature type="domain" description="Rhamnogalacturonase A/B/Epimerase-like pectate lyase" evidence="1">
    <location>
        <begin position="54"/>
        <end position="265"/>
    </location>
</feature>
<dbReference type="InterPro" id="IPR011050">
    <property type="entry name" value="Pectin_lyase_fold/virulence"/>
</dbReference>
<dbReference type="Gene3D" id="2.160.20.10">
    <property type="entry name" value="Single-stranded right-handed beta-helix, Pectin lyase-like"/>
    <property type="match status" value="1"/>
</dbReference>
<evidence type="ECO:0000313" key="3">
    <source>
        <dbReference type="Proteomes" id="UP000642070"/>
    </source>
</evidence>
<dbReference type="InterPro" id="IPR012334">
    <property type="entry name" value="Pectin_lyas_fold"/>
</dbReference>
<dbReference type="InterPro" id="IPR006311">
    <property type="entry name" value="TAT_signal"/>
</dbReference>
<gene>
    <name evidence="2" type="ORF">GCM10007977_003390</name>
</gene>
<dbReference type="PROSITE" id="PS51318">
    <property type="entry name" value="TAT"/>
    <property type="match status" value="1"/>
</dbReference>
<dbReference type="EMBL" id="BMPI01000002">
    <property type="protein sequence ID" value="GGM05584.1"/>
    <property type="molecule type" value="Genomic_DNA"/>
</dbReference>
<protein>
    <recommendedName>
        <fullName evidence="1">Rhamnogalacturonase A/B/Epimerase-like pectate lyase domain-containing protein</fullName>
    </recommendedName>
</protein>
<reference evidence="2" key="1">
    <citation type="journal article" date="2014" name="Int. J. Syst. Evol. Microbiol.">
        <title>Complete genome sequence of Corynebacterium casei LMG S-19264T (=DSM 44701T), isolated from a smear-ripened cheese.</title>
        <authorList>
            <consortium name="US DOE Joint Genome Institute (JGI-PGF)"/>
            <person name="Walter F."/>
            <person name="Albersmeier A."/>
            <person name="Kalinowski J."/>
            <person name="Ruckert C."/>
        </authorList>
    </citation>
    <scope>NUCLEOTIDE SEQUENCE</scope>
    <source>
        <strain evidence="2">JCM 19831</strain>
    </source>
</reference>
<proteinExistence type="predicted"/>
<dbReference type="AlphaFoldDB" id="A0A917T117"/>
<evidence type="ECO:0000313" key="2">
    <source>
        <dbReference type="EMBL" id="GGM05584.1"/>
    </source>
</evidence>
<reference evidence="2" key="2">
    <citation type="submission" date="2020-09" db="EMBL/GenBank/DDBJ databases">
        <authorList>
            <person name="Sun Q."/>
            <person name="Ohkuma M."/>
        </authorList>
    </citation>
    <scope>NUCLEOTIDE SEQUENCE</scope>
    <source>
        <strain evidence="2">JCM 19831</strain>
    </source>
</reference>
<keyword evidence="3" id="KW-1185">Reference proteome</keyword>
<dbReference type="SUPFAM" id="SSF51126">
    <property type="entry name" value="Pectin lyase-like"/>
    <property type="match status" value="1"/>
</dbReference>
<dbReference type="InterPro" id="IPR024535">
    <property type="entry name" value="RHGA/B-epi-like_pectate_lyase"/>
</dbReference>
<name>A0A917T117_9ACTN</name>
<dbReference type="Proteomes" id="UP000642070">
    <property type="component" value="Unassembled WGS sequence"/>
</dbReference>
<comment type="caution">
    <text evidence="2">The sequence shown here is derived from an EMBL/GenBank/DDBJ whole genome shotgun (WGS) entry which is preliminary data.</text>
</comment>
<dbReference type="Pfam" id="PF12708">
    <property type="entry name" value="Pect-lyase_RHGA_epim"/>
    <property type="match status" value="1"/>
</dbReference>
<dbReference type="RefSeq" id="WP_229833956.1">
    <property type="nucleotide sequence ID" value="NZ_BMPI01000002.1"/>
</dbReference>
<organism evidence="2 3">
    <name type="scientific">Dactylosporangium sucinum</name>
    <dbReference type="NCBI Taxonomy" id="1424081"/>
    <lineage>
        <taxon>Bacteria</taxon>
        <taxon>Bacillati</taxon>
        <taxon>Actinomycetota</taxon>
        <taxon>Actinomycetes</taxon>
        <taxon>Micromonosporales</taxon>
        <taxon>Micromonosporaceae</taxon>
        <taxon>Dactylosporangium</taxon>
    </lineage>
</organism>
<evidence type="ECO:0000259" key="1">
    <source>
        <dbReference type="Pfam" id="PF12708"/>
    </source>
</evidence>